<dbReference type="InterPro" id="IPR048266">
    <property type="entry name" value="Rax2-like_second"/>
</dbReference>
<feature type="transmembrane region" description="Helical" evidence="4">
    <location>
        <begin position="1205"/>
        <end position="1226"/>
    </location>
</feature>
<accession>A0ABR3JKS5</accession>
<protein>
    <recommendedName>
        <fullName evidence="6">SH3 domain-containing protein</fullName>
    </recommendedName>
</protein>
<comment type="caution">
    <text evidence="7">The sequence shown here is derived from an EMBL/GenBank/DDBJ whole genome shotgun (WGS) entry which is preliminary data.</text>
</comment>
<feature type="domain" description="SH3" evidence="6">
    <location>
        <begin position="1382"/>
        <end position="1439"/>
    </location>
</feature>
<evidence type="ECO:0000256" key="2">
    <source>
        <dbReference type="PROSITE-ProRule" id="PRU00192"/>
    </source>
</evidence>
<proteinExistence type="predicted"/>
<dbReference type="Pfam" id="PF20842">
    <property type="entry name" value="Rax2_2"/>
    <property type="match status" value="1"/>
</dbReference>
<feature type="region of interest" description="Disordered" evidence="3">
    <location>
        <begin position="831"/>
        <end position="852"/>
    </location>
</feature>
<dbReference type="EMBL" id="JASNQZ010000006">
    <property type="protein sequence ID" value="KAL0956070.1"/>
    <property type="molecule type" value="Genomic_DNA"/>
</dbReference>
<keyword evidence="4" id="KW-0472">Membrane</keyword>
<feature type="transmembrane region" description="Helical" evidence="4">
    <location>
        <begin position="1238"/>
        <end position="1269"/>
    </location>
</feature>
<reference evidence="8" key="1">
    <citation type="submission" date="2024-06" db="EMBL/GenBank/DDBJ databases">
        <title>Multi-omics analyses provide insights into the biosynthesis of the anticancer antibiotic pleurotin in Hohenbuehelia grisea.</title>
        <authorList>
            <person name="Weaver J.A."/>
            <person name="Alberti F."/>
        </authorList>
    </citation>
    <scope>NUCLEOTIDE SEQUENCE [LARGE SCALE GENOMIC DNA]</scope>
    <source>
        <strain evidence="8">T-177</strain>
    </source>
</reference>
<keyword evidence="1 2" id="KW-0728">SH3 domain</keyword>
<keyword evidence="4" id="KW-0812">Transmembrane</keyword>
<dbReference type="Pfam" id="PF12768">
    <property type="entry name" value="Rax2"/>
    <property type="match status" value="1"/>
</dbReference>
<keyword evidence="5" id="KW-0732">Signal</keyword>
<evidence type="ECO:0000256" key="5">
    <source>
        <dbReference type="SAM" id="SignalP"/>
    </source>
</evidence>
<dbReference type="InterPro" id="IPR001452">
    <property type="entry name" value="SH3_domain"/>
</dbReference>
<dbReference type="Gene3D" id="2.30.30.40">
    <property type="entry name" value="SH3 Domains"/>
    <property type="match status" value="1"/>
</dbReference>
<feature type="compositionally biased region" description="Low complexity" evidence="3">
    <location>
        <begin position="838"/>
        <end position="848"/>
    </location>
</feature>
<dbReference type="SUPFAM" id="SSF50044">
    <property type="entry name" value="SH3-domain"/>
    <property type="match status" value="1"/>
</dbReference>
<dbReference type="InterPro" id="IPR024982">
    <property type="entry name" value="Rax2-like_C"/>
</dbReference>
<dbReference type="InterPro" id="IPR036028">
    <property type="entry name" value="SH3-like_dom_sf"/>
</dbReference>
<dbReference type="PROSITE" id="PS50002">
    <property type="entry name" value="SH3"/>
    <property type="match status" value="1"/>
</dbReference>
<dbReference type="Gene3D" id="2.120.10.80">
    <property type="entry name" value="Kelch-type beta propeller"/>
    <property type="match status" value="1"/>
</dbReference>
<keyword evidence="4" id="KW-1133">Transmembrane helix</keyword>
<evidence type="ECO:0000256" key="4">
    <source>
        <dbReference type="SAM" id="Phobius"/>
    </source>
</evidence>
<organism evidence="7 8">
    <name type="scientific">Hohenbuehelia grisea</name>
    <dbReference type="NCBI Taxonomy" id="104357"/>
    <lineage>
        <taxon>Eukaryota</taxon>
        <taxon>Fungi</taxon>
        <taxon>Dikarya</taxon>
        <taxon>Basidiomycota</taxon>
        <taxon>Agaricomycotina</taxon>
        <taxon>Agaricomycetes</taxon>
        <taxon>Agaricomycetidae</taxon>
        <taxon>Agaricales</taxon>
        <taxon>Pleurotineae</taxon>
        <taxon>Pleurotaceae</taxon>
        <taxon>Hohenbuehelia</taxon>
    </lineage>
</organism>
<dbReference type="InterPro" id="IPR015915">
    <property type="entry name" value="Kelch-typ_b-propeller"/>
</dbReference>
<dbReference type="InterPro" id="IPR048265">
    <property type="entry name" value="Rax2-like_third"/>
</dbReference>
<evidence type="ECO:0000313" key="7">
    <source>
        <dbReference type="EMBL" id="KAL0956070.1"/>
    </source>
</evidence>
<gene>
    <name evidence="7" type="ORF">HGRIS_002239</name>
</gene>
<keyword evidence="8" id="KW-1185">Reference proteome</keyword>
<name>A0ABR3JKS5_9AGAR</name>
<feature type="region of interest" description="Disordered" evidence="3">
    <location>
        <begin position="1321"/>
        <end position="1400"/>
    </location>
</feature>
<evidence type="ECO:0000259" key="6">
    <source>
        <dbReference type="PROSITE" id="PS50002"/>
    </source>
</evidence>
<dbReference type="Pfam" id="PF00018">
    <property type="entry name" value="SH3_1"/>
    <property type="match status" value="1"/>
</dbReference>
<evidence type="ECO:0000256" key="1">
    <source>
        <dbReference type="ARBA" id="ARBA00022443"/>
    </source>
</evidence>
<dbReference type="PANTHER" id="PTHR31778:SF2">
    <property type="entry name" value="BUD SITE SELECTION PROTEIN RAX2"/>
    <property type="match status" value="1"/>
</dbReference>
<dbReference type="SMART" id="SM00326">
    <property type="entry name" value="SH3"/>
    <property type="match status" value="1"/>
</dbReference>
<feature type="signal peptide" evidence="5">
    <location>
        <begin position="1"/>
        <end position="20"/>
    </location>
</feature>
<evidence type="ECO:0000313" key="8">
    <source>
        <dbReference type="Proteomes" id="UP001556367"/>
    </source>
</evidence>
<feature type="chain" id="PRO_5046853799" description="SH3 domain-containing protein" evidence="5">
    <location>
        <begin position="21"/>
        <end position="1439"/>
    </location>
</feature>
<dbReference type="Pfam" id="PF20843">
    <property type="entry name" value="Rax2_3"/>
    <property type="match status" value="1"/>
</dbReference>
<sequence length="1439" mass="148429">MTRPPCLPLSLFLLTNFAMAALPRVDFDRMGKVGLAGSFAGFDLFQNATSALSFDPATATLLSRAADGSLTRIGATNVGGRITAGCSLGDTFYLAGSFSSIEGVTASNVASYNPSTGSFAALASGGPNGEVDALFCDAKESRVWAGGAFTSPGSSVAVWDPSASSWSPPPFAGLSGAGARVRSITTNSSQSSLFLGGSFLTSFQNGSTFLNFTGNPNVTASIGATPFSHSLVPVPIRPDQIQGSPSSSDPQFADVTKILCPAGPDGPGNSWHGADGIEAVVTIRTFTFTSASGIRMGNTFQSNHGTTAFSVTTIPDNAVRKLTYVDPTTRQNRTCTESCPLLTDSSIPYQDFMFDDPLAITGVLIKLSEFTGSGPGLHIVQILSSGALASSQDDQNIPSCFAPNPSNTTRTGNWAVKQANTGIPGTVQSVVVSEVNVGTAGANGPTFSWLPYVSAGGDYDINMLVPGCANFLDCDERTSVKVTVFPGGGLNPSVKTISQRNQDDATLLIYSGPVFPSTTGSVATIEMRLADNPEGQGSGGKFELVADRIQLVLKSVNGSAAGSGNGAGVGGGRQGFGFYEWPISSSGPAVNASGLLPNTSQTALNAVGFGLFDGAGSSLTASPNSAVVSTVAHHSSGAIVVGGSFNLTAGPASGAANIAIFHNGGLSAVAERGVNGAVSSFVLSDDQLFVGGSFTDSSSGSSQGRMRNIAIYNVATNSWTSMRAGLNGPVTSLGLLNGQVQVMGNFTKIVSDSGGDGADAAGFAMWDINTRNWANPGGYLVGSMSFIANGTSSVQYIAGSVVASRRFGASGLVMLQNSDSDIPKITPLKIQLQDRSDASTSSSSSVSNPRRRHLHNRATAWFSHSSISQLFTRQESTTGPAALPAPPPAPAPAVLAGAFWTNDTARKDVTIVGGNFTVPSAPADAISQSLVAYDPDAGTVTPLKGQSLNGTVRALLVNDNALYVGGTFTLSGLVANGFALYDLAEGQWKVDGVQALQPASGGLVLVRSISQTEAKANTVFVAGSFASAGSLPCQAICSYDTQARQWNTLGSGIRGEVAAVAYAGDKQDILIASGSIVLSDGTAANVAQYHIANMTWAAVGDASSLPGPITAVEVNGGNTSSIFAAGRVSDGSATFMSFWNGVSWRQLDSTLQPNTTVSQLAMVPLQGDHDANGIIQSDRMLMVSGSLFDSSFGNVSSALYDGQSFLPYIVSTSASGASGAVAALFHSFSNFSFNRRKFLAKGVVILISIAIAAGVVFLIALIGILWTLFTRRDDNLQKFDNAAIEDDDESTQHRPSSLLEHINAATRTTILGGLAGGAVAAGKAGSDDDEQEKYPMQERTPGPDGAYAAKDQADPFGPDADESHYVRADTPSDAAGGLMPEESSRPAHARYSFDGTGEGELPMTAGTQLMVLDDRDPAWWYARDVKTGREGVVPAAYLY</sequence>
<dbReference type="SUPFAM" id="SSF50965">
    <property type="entry name" value="Galactose oxidase, central domain"/>
    <property type="match status" value="3"/>
</dbReference>
<dbReference type="PANTHER" id="PTHR31778">
    <property type="entry name" value="BUD SITE SELECTION PROTEIN RAX2"/>
    <property type="match status" value="1"/>
</dbReference>
<evidence type="ECO:0000256" key="3">
    <source>
        <dbReference type="SAM" id="MobiDB-lite"/>
    </source>
</evidence>
<dbReference type="InterPro" id="IPR011043">
    <property type="entry name" value="Gal_Oxase/kelch_b-propeller"/>
</dbReference>
<dbReference type="Proteomes" id="UP001556367">
    <property type="component" value="Unassembled WGS sequence"/>
</dbReference>